<evidence type="ECO:0000259" key="7">
    <source>
        <dbReference type="Pfam" id="PF01266"/>
    </source>
</evidence>
<dbReference type="Gene3D" id="1.10.8.870">
    <property type="entry name" value="Alpha-glycerophosphate oxidase, cap domain"/>
    <property type="match status" value="1"/>
</dbReference>
<dbReference type="GO" id="GO:0004368">
    <property type="term" value="F:glycerol-3-phosphate dehydrogenase (quinone) activity"/>
    <property type="evidence" value="ECO:0007669"/>
    <property type="project" value="UniProtKB-EC"/>
</dbReference>
<evidence type="ECO:0000313" key="9">
    <source>
        <dbReference type="EMBL" id="PCJ26391.1"/>
    </source>
</evidence>
<dbReference type="PANTHER" id="PTHR11985:SF15">
    <property type="entry name" value="GLYCEROL-3-PHOSPHATE DEHYDROGENASE, MITOCHONDRIAL"/>
    <property type="match status" value="1"/>
</dbReference>
<dbReference type="InterPro" id="IPR000447">
    <property type="entry name" value="G3P_DH_FAD-dep"/>
</dbReference>
<dbReference type="SUPFAM" id="SSF51905">
    <property type="entry name" value="FAD/NAD(P)-binding domain"/>
    <property type="match status" value="1"/>
</dbReference>
<protein>
    <recommendedName>
        <fullName evidence="6">Glycerol-3-phosphate dehydrogenase</fullName>
        <ecNumber evidence="6">1.1.5.3</ecNumber>
    </recommendedName>
</protein>
<name>A0A2A5B500_9GAMM</name>
<evidence type="ECO:0000256" key="1">
    <source>
        <dbReference type="ARBA" id="ARBA00001974"/>
    </source>
</evidence>
<dbReference type="Pfam" id="PF01266">
    <property type="entry name" value="DAO"/>
    <property type="match status" value="1"/>
</dbReference>
<dbReference type="InterPro" id="IPR038299">
    <property type="entry name" value="DAO_C_sf"/>
</dbReference>
<dbReference type="GO" id="GO:0009331">
    <property type="term" value="C:glycerol-3-phosphate dehydrogenase (FAD) complex"/>
    <property type="evidence" value="ECO:0007669"/>
    <property type="project" value="UniProtKB-UniRule"/>
</dbReference>
<dbReference type="PROSITE" id="PS00978">
    <property type="entry name" value="FAD_G3PDH_2"/>
    <property type="match status" value="1"/>
</dbReference>
<dbReference type="InterPro" id="IPR036188">
    <property type="entry name" value="FAD/NAD-bd_sf"/>
</dbReference>
<dbReference type="NCBIfam" id="NF008899">
    <property type="entry name" value="PRK12266.1"/>
    <property type="match status" value="1"/>
</dbReference>
<keyword evidence="3 6" id="KW-0285">Flavoprotein</keyword>
<comment type="similarity">
    <text evidence="2 6">Belongs to the FAD-dependent glycerol-3-phosphate dehydrogenase family.</text>
</comment>
<dbReference type="AlphaFoldDB" id="A0A2A5B500"/>
<comment type="catalytic activity">
    <reaction evidence="6">
        <text>a quinone + sn-glycerol 3-phosphate = dihydroxyacetone phosphate + a quinol</text>
        <dbReference type="Rhea" id="RHEA:18977"/>
        <dbReference type="ChEBI" id="CHEBI:24646"/>
        <dbReference type="ChEBI" id="CHEBI:57597"/>
        <dbReference type="ChEBI" id="CHEBI:57642"/>
        <dbReference type="ChEBI" id="CHEBI:132124"/>
        <dbReference type="EC" id="1.1.5.3"/>
    </reaction>
</comment>
<dbReference type="InterPro" id="IPR006076">
    <property type="entry name" value="FAD-dep_OxRdtase"/>
</dbReference>
<keyword evidence="4" id="KW-0274">FAD</keyword>
<evidence type="ECO:0000256" key="5">
    <source>
        <dbReference type="ARBA" id="ARBA00023002"/>
    </source>
</evidence>
<dbReference type="NCBIfam" id="NF009906">
    <property type="entry name" value="PRK13369.1"/>
    <property type="match status" value="1"/>
</dbReference>
<evidence type="ECO:0000313" key="10">
    <source>
        <dbReference type="Proteomes" id="UP000218327"/>
    </source>
</evidence>
<feature type="domain" description="Alpha-glycerophosphate oxidase C-terminal" evidence="8">
    <location>
        <begin position="408"/>
        <end position="502"/>
    </location>
</feature>
<dbReference type="Gene3D" id="3.50.50.60">
    <property type="entry name" value="FAD/NAD(P)-binding domain"/>
    <property type="match status" value="1"/>
</dbReference>
<dbReference type="Gene3D" id="3.30.9.10">
    <property type="entry name" value="D-Amino Acid Oxidase, subunit A, domain 2"/>
    <property type="match status" value="1"/>
</dbReference>
<dbReference type="EMBL" id="NVVJ01000011">
    <property type="protein sequence ID" value="PCJ26391.1"/>
    <property type="molecule type" value="Genomic_DNA"/>
</dbReference>
<dbReference type="PROSITE" id="PS00977">
    <property type="entry name" value="FAD_G3PDH_1"/>
    <property type="match status" value="1"/>
</dbReference>
<dbReference type="InterPro" id="IPR031656">
    <property type="entry name" value="DAO_C"/>
</dbReference>
<dbReference type="Pfam" id="PF16901">
    <property type="entry name" value="DAO_C"/>
    <property type="match status" value="1"/>
</dbReference>
<feature type="domain" description="FAD dependent oxidoreductase" evidence="7">
    <location>
        <begin position="34"/>
        <end position="386"/>
    </location>
</feature>
<proteinExistence type="inferred from homology"/>
<dbReference type="GO" id="GO:0046168">
    <property type="term" value="P:glycerol-3-phosphate catabolic process"/>
    <property type="evidence" value="ECO:0007669"/>
    <property type="project" value="TreeGrafter"/>
</dbReference>
<accession>A0A2A5B500</accession>
<dbReference type="PRINTS" id="PR01001">
    <property type="entry name" value="FADG3PDH"/>
</dbReference>
<evidence type="ECO:0000256" key="3">
    <source>
        <dbReference type="ARBA" id="ARBA00022630"/>
    </source>
</evidence>
<comment type="cofactor">
    <cofactor evidence="1 6">
        <name>FAD</name>
        <dbReference type="ChEBI" id="CHEBI:57692"/>
    </cofactor>
</comment>
<evidence type="ECO:0000256" key="6">
    <source>
        <dbReference type="RuleBase" id="RU361217"/>
    </source>
</evidence>
<dbReference type="Proteomes" id="UP000218327">
    <property type="component" value="Unassembled WGS sequence"/>
</dbReference>
<dbReference type="PANTHER" id="PTHR11985">
    <property type="entry name" value="GLYCEROL-3-PHOSPHATE DEHYDROGENASE"/>
    <property type="match status" value="1"/>
</dbReference>
<keyword evidence="5 6" id="KW-0560">Oxidoreductase</keyword>
<sequence length="522" mass="57928">MLGALTQLSELLEISLHCLKTRRSEVTQSQNSHDLLIIGGGINGVGIAADASGRGLDVVLCEKADLASATSSSSSKLIHGGLRYLENYEFAMVRKSLKERELLIEAAPHVIQPMAFHIPQLPHSRSGLLLRAGLFLYDNLASRKRFGRSRGIRMDDDGPLNSAIRHGFEYWDAQVDDSRLVVLNALQAKKHGANIQTRTECTAIEAGDQGWSVTLSNKDSNVDTKLNVKAIVNATGPWVASVEKNIVKQAAAHNIRMVKGSHIVVPRIHSGKQAYLLQHHDGRVIFVIPYLQKYSLVGTTDQEFTGDPDQAEISNEEITYLISIVNLYFKKSILRSDIVYSFAGVRPLIEELGKDASSVSRDYRLELGTQPHPLLSIYGGKVTTYRILAEEAMNKLQGIFPDMGPAWTSKAKLPGGDFDLPENLFGQLTSRYAWLGPDIISRWQNSYGTISFEILGDAKGTEDLGVKFGQNLYQKEVDYLCNNEWAKTADDILWRRSKLGYGFSRSERTSLANYIEQSFPPS</sequence>
<dbReference type="EC" id="1.1.5.3" evidence="6"/>
<dbReference type="Gene3D" id="6.10.250.1890">
    <property type="match status" value="1"/>
</dbReference>
<gene>
    <name evidence="9" type="ORF">COA96_05145</name>
</gene>
<organism evidence="9 10">
    <name type="scientific">SAR86 cluster bacterium</name>
    <dbReference type="NCBI Taxonomy" id="2030880"/>
    <lineage>
        <taxon>Bacteria</taxon>
        <taxon>Pseudomonadati</taxon>
        <taxon>Pseudomonadota</taxon>
        <taxon>Gammaproteobacteria</taxon>
        <taxon>SAR86 cluster</taxon>
    </lineage>
</organism>
<reference evidence="10" key="1">
    <citation type="submission" date="2017-08" db="EMBL/GenBank/DDBJ databases">
        <title>A dynamic microbial community with high functional redundancy inhabits the cold, oxic subseafloor aquifer.</title>
        <authorList>
            <person name="Tully B.J."/>
            <person name="Wheat C.G."/>
            <person name="Glazer B.T."/>
            <person name="Huber J.A."/>
        </authorList>
    </citation>
    <scope>NUCLEOTIDE SEQUENCE [LARGE SCALE GENOMIC DNA]</scope>
</reference>
<evidence type="ECO:0000259" key="8">
    <source>
        <dbReference type="Pfam" id="PF16901"/>
    </source>
</evidence>
<comment type="caution">
    <text evidence="9">The sequence shown here is derived from an EMBL/GenBank/DDBJ whole genome shotgun (WGS) entry which is preliminary data.</text>
</comment>
<evidence type="ECO:0000256" key="2">
    <source>
        <dbReference type="ARBA" id="ARBA00007330"/>
    </source>
</evidence>
<evidence type="ECO:0000256" key="4">
    <source>
        <dbReference type="ARBA" id="ARBA00022827"/>
    </source>
</evidence>